<dbReference type="InterPro" id="IPR016361">
    <property type="entry name" value="TEF_metazoa"/>
</dbReference>
<feature type="compositionally biased region" description="Basic and acidic residues" evidence="13">
    <location>
        <begin position="76"/>
        <end position="87"/>
    </location>
</feature>
<keyword evidence="9" id="KW-0804">Transcription</keyword>
<evidence type="ECO:0000313" key="15">
    <source>
        <dbReference type="Ensembl" id="ENSCJAP00000034961.3"/>
    </source>
</evidence>
<feature type="DNA-binding region" description="TEA" evidence="12">
    <location>
        <begin position="435"/>
        <end position="511"/>
    </location>
</feature>
<dbReference type="GO" id="GO:0005667">
    <property type="term" value="C:transcription regulator complex"/>
    <property type="evidence" value="ECO:0007669"/>
    <property type="project" value="TreeGrafter"/>
</dbReference>
<dbReference type="GO" id="GO:0000978">
    <property type="term" value="F:RNA polymerase II cis-regulatory region sequence-specific DNA binding"/>
    <property type="evidence" value="ECO:0007669"/>
    <property type="project" value="TreeGrafter"/>
</dbReference>
<feature type="region of interest" description="Disordered" evidence="13">
    <location>
        <begin position="41"/>
        <end position="127"/>
    </location>
</feature>
<dbReference type="FunFam" id="2.70.50.80:FF:000001">
    <property type="entry name" value="Transcriptional enhancer factor TEF-1, putative"/>
    <property type="match status" value="1"/>
</dbReference>
<keyword evidence="8" id="KW-0238">DNA-binding</keyword>
<dbReference type="InterPro" id="IPR025659">
    <property type="entry name" value="Tubby-like_C"/>
</dbReference>
<dbReference type="PROSITE" id="PS00554">
    <property type="entry name" value="TEA_1"/>
    <property type="match status" value="1"/>
</dbReference>
<dbReference type="Gene3D" id="6.10.20.40">
    <property type="entry name" value="TEA/ATTS domain"/>
    <property type="match status" value="1"/>
</dbReference>
<dbReference type="Pfam" id="PF01167">
    <property type="entry name" value="Tub"/>
    <property type="match status" value="1"/>
</dbReference>
<evidence type="ECO:0000256" key="8">
    <source>
        <dbReference type="ARBA" id="ARBA00023125"/>
    </source>
</evidence>
<comment type="similarity">
    <text evidence="4">Belongs to the TUB family.</text>
</comment>
<evidence type="ECO:0000256" key="11">
    <source>
        <dbReference type="ARBA" id="ARBA00066034"/>
    </source>
</evidence>
<evidence type="ECO:0000256" key="3">
    <source>
        <dbReference type="ARBA" id="ARBA00004613"/>
    </source>
</evidence>
<keyword evidence="7" id="KW-0805">Transcription regulation</keyword>
<feature type="compositionally biased region" description="Pro residues" evidence="13">
    <location>
        <begin position="600"/>
        <end position="612"/>
    </location>
</feature>
<dbReference type="PRINTS" id="PR00065">
    <property type="entry name" value="TEADOMAIN"/>
</dbReference>
<evidence type="ECO:0000256" key="2">
    <source>
        <dbReference type="ARBA" id="ARBA00004496"/>
    </source>
</evidence>
<reference evidence="15" key="1">
    <citation type="submission" date="2009-03" db="EMBL/GenBank/DDBJ databases">
        <authorList>
            <person name="Warren W."/>
            <person name="Ye L."/>
            <person name="Minx P."/>
            <person name="Worley K."/>
            <person name="Gibbs R."/>
            <person name="Wilson R.K."/>
        </authorList>
    </citation>
    <scope>NUCLEOTIDE SEQUENCE [LARGE SCALE GENOMIC DNA]</scope>
</reference>
<reference evidence="15" key="2">
    <citation type="submission" date="2025-08" db="UniProtKB">
        <authorList>
            <consortium name="Ensembl"/>
        </authorList>
    </citation>
    <scope>IDENTIFICATION</scope>
</reference>
<feature type="compositionally biased region" description="Polar residues" evidence="13">
    <location>
        <begin position="406"/>
        <end position="429"/>
    </location>
</feature>
<comment type="subunit">
    <text evidence="11">Interacts with YAP1 and WWTR1/TAZ.</text>
</comment>
<gene>
    <name evidence="15" type="primary">TEAD4</name>
    <name evidence="15" type="synonym">TULP3</name>
</gene>
<proteinExistence type="inferred from homology"/>
<dbReference type="PRINTS" id="PR01573">
    <property type="entry name" value="SUPERTUBBY"/>
</dbReference>
<keyword evidence="16" id="KW-1185">Reference proteome</keyword>
<dbReference type="GO" id="GO:0035329">
    <property type="term" value="P:hippo signaling"/>
    <property type="evidence" value="ECO:0007669"/>
    <property type="project" value="TreeGrafter"/>
</dbReference>
<dbReference type="InterPro" id="IPR027255">
    <property type="entry name" value="TEF-3"/>
</dbReference>
<feature type="region of interest" description="Disordered" evidence="13">
    <location>
        <begin position="1"/>
        <end position="21"/>
    </location>
</feature>
<dbReference type="InterPro" id="IPR000007">
    <property type="entry name" value="Tubby_C"/>
</dbReference>
<dbReference type="AlphaFoldDB" id="F7I5T4"/>
<dbReference type="Proteomes" id="UP000008225">
    <property type="component" value="Chromosome 9"/>
</dbReference>
<evidence type="ECO:0000256" key="13">
    <source>
        <dbReference type="SAM" id="MobiDB-lite"/>
    </source>
</evidence>
<accession>F7I5T4</accession>
<dbReference type="GeneTree" id="ENSGT00950000182956"/>
<dbReference type="PROSITE" id="PS01200">
    <property type="entry name" value="TUB_1"/>
    <property type="match status" value="1"/>
</dbReference>
<dbReference type="InterPro" id="IPR050937">
    <property type="entry name" value="TEC1_TEAD_TF"/>
</dbReference>
<dbReference type="Bgee" id="ENSCJAG00000018796">
    <property type="expression patterns" value="Expressed in ovary and 6 other cell types or tissues"/>
</dbReference>
<dbReference type="GO" id="GO:0048568">
    <property type="term" value="P:embryonic organ development"/>
    <property type="evidence" value="ECO:0007669"/>
    <property type="project" value="TreeGrafter"/>
</dbReference>
<evidence type="ECO:0000256" key="6">
    <source>
        <dbReference type="ARBA" id="ARBA00022525"/>
    </source>
</evidence>
<evidence type="ECO:0000256" key="12">
    <source>
        <dbReference type="PROSITE-ProRule" id="PRU00505"/>
    </source>
</evidence>
<evidence type="ECO:0000259" key="14">
    <source>
        <dbReference type="PROSITE" id="PS51088"/>
    </source>
</evidence>
<evidence type="ECO:0000256" key="1">
    <source>
        <dbReference type="ARBA" id="ARBA00004123"/>
    </source>
</evidence>
<keyword evidence="6" id="KW-0964">Secreted</keyword>
<dbReference type="PANTHER" id="PTHR11834:SF2">
    <property type="entry name" value="TRANSCRIPTIONAL ENHANCER FACTOR TEF-3"/>
    <property type="match status" value="1"/>
</dbReference>
<dbReference type="InterPro" id="IPR038096">
    <property type="entry name" value="TEA/ATTS_sf"/>
</dbReference>
<evidence type="ECO:0000256" key="7">
    <source>
        <dbReference type="ARBA" id="ARBA00023015"/>
    </source>
</evidence>
<dbReference type="PROSITE" id="PS51088">
    <property type="entry name" value="TEA_2"/>
    <property type="match status" value="1"/>
</dbReference>
<evidence type="ECO:0000313" key="16">
    <source>
        <dbReference type="Proteomes" id="UP000008225"/>
    </source>
</evidence>
<dbReference type="Gene3D" id="2.70.50.80">
    <property type="match status" value="1"/>
</dbReference>
<dbReference type="InterPro" id="IPR041086">
    <property type="entry name" value="YBD"/>
</dbReference>
<dbReference type="SMART" id="SM00426">
    <property type="entry name" value="TEA"/>
    <property type="match status" value="1"/>
</dbReference>
<feature type="region of interest" description="Disordered" evidence="13">
    <location>
        <begin position="392"/>
        <end position="438"/>
    </location>
</feature>
<dbReference type="Pfam" id="PF01285">
    <property type="entry name" value="TEA"/>
    <property type="match status" value="1"/>
</dbReference>
<organism evidence="15 16">
    <name type="scientific">Callithrix jacchus</name>
    <name type="common">White-tufted-ear marmoset</name>
    <name type="synonym">Simia Jacchus</name>
    <dbReference type="NCBI Taxonomy" id="9483"/>
    <lineage>
        <taxon>Eukaryota</taxon>
        <taxon>Metazoa</taxon>
        <taxon>Chordata</taxon>
        <taxon>Craniata</taxon>
        <taxon>Vertebrata</taxon>
        <taxon>Euteleostomi</taxon>
        <taxon>Mammalia</taxon>
        <taxon>Eutheria</taxon>
        <taxon>Euarchontoglires</taxon>
        <taxon>Primates</taxon>
        <taxon>Haplorrhini</taxon>
        <taxon>Platyrrhini</taxon>
        <taxon>Cebidae</taxon>
        <taxon>Callitrichinae</taxon>
        <taxon>Callithrix</taxon>
        <taxon>Callithrix</taxon>
    </lineage>
</organism>
<keyword evidence="10" id="KW-0539">Nucleus</keyword>
<dbReference type="GO" id="GO:0000981">
    <property type="term" value="F:DNA-binding transcription factor activity, RNA polymerase II-specific"/>
    <property type="evidence" value="ECO:0007669"/>
    <property type="project" value="TreeGrafter"/>
</dbReference>
<name>F7I5T4_CALJA</name>
<dbReference type="FunFam" id="3.20.90.10:FF:000001">
    <property type="entry name" value="Tubby-like protein"/>
    <property type="match status" value="1"/>
</dbReference>
<dbReference type="Gene3D" id="3.20.90.10">
    <property type="entry name" value="Tubby Protein, Chain A"/>
    <property type="match status" value="1"/>
</dbReference>
<dbReference type="SUPFAM" id="SSF54518">
    <property type="entry name" value="Tubby C-terminal domain-like"/>
    <property type="match status" value="1"/>
</dbReference>
<sequence length="833" mass="92444">MVQPNPEARLRRAKPRTNEEQTPLVNCHIPHSNVILHGIDGPAAVQKPDGVHAPSVSSPVLEEDTENTVASVSKPGLKENLQKHEISESVNFDDETDGTSQSACSERPGSACSQNSTDTATSGSATAAQPADNLLGDIDDLEDFVYSPAPQGVTVRCRIIRDKKGMDRGLFPTYYMYLEKEENQKMFLLAARKRKKSKTANYLISTDPVDLSREGESYVGKLRSNLMGTKFTVYDRGICPIKGRGLIGTAHTRQELAAISYETNVLGFKGPRKMSVIIPGMTLNHKQIPYQPRNNHDSLLSRWQNKAMENLIELHNKAPVWNSDTQSYVLNFRGRVTQASVKNFQIVHKNDPDYIVMQFGRVADDVFTLDYSYPLCAVQAFAVGLSSFDSPTGAPPSGALEGKAGTITSNEWSSPNSPEGSNVSGSSQALDKPIDNDAEGVWSPDIEQSFQEALAIYPPCGRRKIILSDEGKMYGRNELIARYIKLRTGKTRTRKQVSSHIQVLARRKAREIQAKLKDQAAKDKALQSMAAMSSAQIISATAFHSSMALARGPGRPAVSGFWQGALPGQAGTSHDVKPFSQQTYAVQHPLPLPGFESPAGPAPSPSAPPAPPWQGRSVASSKLWMLEFSAFLEQQQDPDTYNKHLFVHIGQSSPSYSDPYLEAVDIRQIYDKFPEKKGGLKELFERGPSNAFFLVKFWADLNTNIEDEGSSFYGVSSQYESPENMIITCSTKVCSFGKQVVEKVETEYARYENGHYSYRIHRSPLCEYMVNFIHKLKHLPEKYMMNSVLENFTILQVVTNRDTQETLLCIAYVFEVSASEHGAQHHIYRLVKE</sequence>
<reference evidence="15" key="3">
    <citation type="submission" date="2025-09" db="UniProtKB">
        <authorList>
            <consortium name="Ensembl"/>
        </authorList>
    </citation>
    <scope>IDENTIFICATION</scope>
</reference>
<dbReference type="Pfam" id="PF17725">
    <property type="entry name" value="YBD"/>
    <property type="match status" value="1"/>
</dbReference>
<protein>
    <submittedName>
        <fullName evidence="15">TEA domain transcription factor 4</fullName>
    </submittedName>
    <submittedName>
        <fullName evidence="15">TUB like protein 3</fullName>
    </submittedName>
</protein>
<feature type="region of interest" description="Disordered" evidence="13">
    <location>
        <begin position="590"/>
        <end position="614"/>
    </location>
</feature>
<evidence type="ECO:0000256" key="10">
    <source>
        <dbReference type="ARBA" id="ARBA00023242"/>
    </source>
</evidence>
<dbReference type="InterPro" id="IPR018066">
    <property type="entry name" value="Tubby_C_CS"/>
</dbReference>
<dbReference type="InterPro" id="IPR005398">
    <property type="entry name" value="Tubby_N"/>
</dbReference>
<keyword evidence="5" id="KW-0963">Cytoplasm</keyword>
<dbReference type="Ensembl" id="ENSCJAT00000036917.3">
    <property type="protein sequence ID" value="ENSCJAP00000034961.3"/>
    <property type="gene ID" value="ENSCJAG00000018796.4"/>
</dbReference>
<feature type="domain" description="TEA" evidence="14">
    <location>
        <begin position="435"/>
        <end position="511"/>
    </location>
</feature>
<dbReference type="GO" id="GO:0005576">
    <property type="term" value="C:extracellular region"/>
    <property type="evidence" value="ECO:0007669"/>
    <property type="project" value="UniProtKB-SubCell"/>
</dbReference>
<evidence type="ECO:0000256" key="5">
    <source>
        <dbReference type="ARBA" id="ARBA00022490"/>
    </source>
</evidence>
<dbReference type="PANTHER" id="PTHR11834">
    <property type="entry name" value="TRANSCRIPTIONAL ENHANCER FACTOR TEF RELATED"/>
    <property type="match status" value="1"/>
</dbReference>
<dbReference type="PIRSF" id="PIRSF002603">
    <property type="entry name" value="TEF"/>
    <property type="match status" value="1"/>
</dbReference>
<dbReference type="PIRSF" id="PIRSF500722">
    <property type="entry name" value="TEF-3"/>
    <property type="match status" value="1"/>
</dbReference>
<evidence type="ECO:0000256" key="9">
    <source>
        <dbReference type="ARBA" id="ARBA00023163"/>
    </source>
</evidence>
<dbReference type="Pfam" id="PF16322">
    <property type="entry name" value="Tub_N"/>
    <property type="match status" value="1"/>
</dbReference>
<dbReference type="InterPro" id="IPR000818">
    <property type="entry name" value="TEA/ATTS_dom"/>
</dbReference>
<comment type="subcellular location">
    <subcellularLocation>
        <location evidence="2">Cytoplasm</location>
    </subcellularLocation>
    <subcellularLocation>
        <location evidence="1">Nucleus</location>
    </subcellularLocation>
    <subcellularLocation>
        <location evidence="3">Secreted</location>
    </subcellularLocation>
</comment>
<dbReference type="GO" id="GO:0005737">
    <property type="term" value="C:cytoplasm"/>
    <property type="evidence" value="ECO:0007669"/>
    <property type="project" value="UniProtKB-SubCell"/>
</dbReference>
<dbReference type="GO" id="GO:0005634">
    <property type="term" value="C:nucleus"/>
    <property type="evidence" value="ECO:0007669"/>
    <property type="project" value="UniProtKB-SubCell"/>
</dbReference>
<feature type="compositionally biased region" description="Low complexity" evidence="13">
    <location>
        <begin position="116"/>
        <end position="127"/>
    </location>
</feature>
<evidence type="ECO:0000256" key="4">
    <source>
        <dbReference type="ARBA" id="ARBA00007129"/>
    </source>
</evidence>